<accession>A0ABD1XXQ5</accession>
<dbReference type="AlphaFoldDB" id="A0ABD1XXQ5"/>
<evidence type="ECO:0000313" key="1">
    <source>
        <dbReference type="EMBL" id="KAL2613731.1"/>
    </source>
</evidence>
<organism evidence="1 2">
    <name type="scientific">Riccia fluitans</name>
    <dbReference type="NCBI Taxonomy" id="41844"/>
    <lineage>
        <taxon>Eukaryota</taxon>
        <taxon>Viridiplantae</taxon>
        <taxon>Streptophyta</taxon>
        <taxon>Embryophyta</taxon>
        <taxon>Marchantiophyta</taxon>
        <taxon>Marchantiopsida</taxon>
        <taxon>Marchantiidae</taxon>
        <taxon>Marchantiales</taxon>
        <taxon>Ricciaceae</taxon>
        <taxon>Riccia</taxon>
    </lineage>
</organism>
<evidence type="ECO:0000313" key="2">
    <source>
        <dbReference type="Proteomes" id="UP001605036"/>
    </source>
</evidence>
<comment type="caution">
    <text evidence="1">The sequence shown here is derived from an EMBL/GenBank/DDBJ whole genome shotgun (WGS) entry which is preliminary data.</text>
</comment>
<gene>
    <name evidence="1" type="ORF">R1flu_025423</name>
</gene>
<name>A0ABD1XXQ5_9MARC</name>
<dbReference type="Proteomes" id="UP001605036">
    <property type="component" value="Unassembled WGS sequence"/>
</dbReference>
<keyword evidence="2" id="KW-1185">Reference proteome</keyword>
<sequence>MFPIQDVLHLFHDDFQWEGGGKEGWVRSRAPRWLAISTFPLAPHFQMINSGLAGRWIHGTTSGWPLSSSCLARFSDIEYFGGLRNSPISSILSASNVCGLTRLARVDATAASATLFAQFGGCQVDLGSRSCPSDAGGLPANRAIHAPFAAPGYSFSSRLFAQCSRVAMWLSACVHALVRPFTFQDGCFDGVSGSALRVRSFSFPRHSPNIDSFGVYGSFVSFVLSLPFGSVVAASADPLHLCQLFWPFSRLYIATWCSEGFLSQG</sequence>
<reference evidence="1 2" key="1">
    <citation type="submission" date="2024-09" db="EMBL/GenBank/DDBJ databases">
        <title>Chromosome-scale assembly of Riccia fluitans.</title>
        <authorList>
            <person name="Paukszto L."/>
            <person name="Sawicki J."/>
            <person name="Karawczyk K."/>
            <person name="Piernik-Szablinska J."/>
            <person name="Szczecinska M."/>
            <person name="Mazdziarz M."/>
        </authorList>
    </citation>
    <scope>NUCLEOTIDE SEQUENCE [LARGE SCALE GENOMIC DNA]</scope>
    <source>
        <strain evidence="1">Rf_01</strain>
        <tissue evidence="1">Aerial parts of the thallus</tissue>
    </source>
</reference>
<protein>
    <submittedName>
        <fullName evidence="1">Uncharacterized protein</fullName>
    </submittedName>
</protein>
<proteinExistence type="predicted"/>
<dbReference type="EMBL" id="JBHFFA010000007">
    <property type="protein sequence ID" value="KAL2613731.1"/>
    <property type="molecule type" value="Genomic_DNA"/>
</dbReference>